<name>A0A1M7PCF3_9BACT</name>
<dbReference type="InterPro" id="IPR018900">
    <property type="entry name" value="Curli_CsgE"/>
</dbReference>
<organism evidence="4 5">
    <name type="scientific">Cyclobacterium lianum</name>
    <dbReference type="NCBI Taxonomy" id="388280"/>
    <lineage>
        <taxon>Bacteria</taxon>
        <taxon>Pseudomonadati</taxon>
        <taxon>Bacteroidota</taxon>
        <taxon>Cytophagia</taxon>
        <taxon>Cytophagales</taxon>
        <taxon>Cyclobacteriaceae</taxon>
        <taxon>Cyclobacterium</taxon>
    </lineage>
</organism>
<dbReference type="Pfam" id="PF10627">
    <property type="entry name" value="CsgE"/>
    <property type="match status" value="1"/>
</dbReference>
<accession>A0A1M7PCF3</accession>
<proteinExistence type="predicted"/>
<keyword evidence="5" id="KW-1185">Reference proteome</keyword>
<comment type="function">
    <text evidence="1">May be involved in the biogenesis of curli organelles.</text>
</comment>
<dbReference type="Proteomes" id="UP000184513">
    <property type="component" value="Unassembled WGS sequence"/>
</dbReference>
<dbReference type="STRING" id="388280.SAMN04488057_10826"/>
<dbReference type="OrthoDB" id="1524955at2"/>
<evidence type="ECO:0000256" key="2">
    <source>
        <dbReference type="ARBA" id="ARBA00014024"/>
    </source>
</evidence>
<sequence length="182" mass="21199">MRIGVTFRLVWEMKMLAMYIALFIFFPDDLLAQIDSTRVQTDSNSVKEAPEALINLLESIAEEEKERANNGSELEIDGLLIDETKTKSGRDFFEYFYRQWEAPEEANNYSIFIREKPFRLSTTMIEIYINETMVFQSLLQPRNEVVEQLVSQSIGSTYMYLARYEEIVRELAGEERSGSGIF</sequence>
<keyword evidence="3" id="KW-0732">Signal</keyword>
<gene>
    <name evidence="4" type="ORF">SAMN04488057_10826</name>
</gene>
<evidence type="ECO:0000256" key="1">
    <source>
        <dbReference type="ARBA" id="ARBA00003989"/>
    </source>
</evidence>
<evidence type="ECO:0000313" key="4">
    <source>
        <dbReference type="EMBL" id="SHN14566.1"/>
    </source>
</evidence>
<dbReference type="EMBL" id="FRCY01000008">
    <property type="protein sequence ID" value="SHN14566.1"/>
    <property type="molecule type" value="Genomic_DNA"/>
</dbReference>
<evidence type="ECO:0000256" key="3">
    <source>
        <dbReference type="ARBA" id="ARBA00022729"/>
    </source>
</evidence>
<reference evidence="4 5" key="1">
    <citation type="submission" date="2016-11" db="EMBL/GenBank/DDBJ databases">
        <authorList>
            <person name="Jaros S."/>
            <person name="Januszkiewicz K."/>
            <person name="Wedrychowicz H."/>
        </authorList>
    </citation>
    <scope>NUCLEOTIDE SEQUENCE [LARGE SCALE GENOMIC DNA]</scope>
    <source>
        <strain evidence="4 5">CGMCC 1.6102</strain>
    </source>
</reference>
<evidence type="ECO:0000313" key="5">
    <source>
        <dbReference type="Proteomes" id="UP000184513"/>
    </source>
</evidence>
<protein>
    <recommendedName>
        <fullName evidence="2">Curli production assembly/transport component CsgE</fullName>
    </recommendedName>
</protein>
<dbReference type="AlphaFoldDB" id="A0A1M7PCF3"/>